<accession>A0A061D9G7</accession>
<dbReference type="KEGG" id="bbig:BBBOND_0312090"/>
<dbReference type="GeneID" id="24565847"/>
<keyword evidence="2" id="KW-1185">Reference proteome</keyword>
<proteinExistence type="predicted"/>
<evidence type="ECO:0000313" key="2">
    <source>
        <dbReference type="Proteomes" id="UP000033188"/>
    </source>
</evidence>
<organism evidence="1 2">
    <name type="scientific">Babesia bigemina</name>
    <dbReference type="NCBI Taxonomy" id="5866"/>
    <lineage>
        <taxon>Eukaryota</taxon>
        <taxon>Sar</taxon>
        <taxon>Alveolata</taxon>
        <taxon>Apicomplexa</taxon>
        <taxon>Aconoidasida</taxon>
        <taxon>Piroplasmida</taxon>
        <taxon>Babesiidae</taxon>
        <taxon>Babesia</taxon>
    </lineage>
</organism>
<protein>
    <submittedName>
        <fullName evidence="1">Uncharacterized protein</fullName>
    </submittedName>
</protein>
<dbReference type="VEuPathDB" id="PiroplasmaDB:BBBOND_0312090"/>
<dbReference type="Proteomes" id="UP000033188">
    <property type="component" value="Chromosome 3"/>
</dbReference>
<sequence>MEELSVARIKVANLIINVNVVIVHVKINVQSTFASAVPGVVKNTLSANIAKTTEKNVEGLIQVIRVVKIGLPVGVMGV</sequence>
<dbReference type="EMBL" id="LK391709">
    <property type="protein sequence ID" value="CDR97306.1"/>
    <property type="molecule type" value="Genomic_DNA"/>
</dbReference>
<gene>
    <name evidence="1" type="ORF">BBBOND_0312090</name>
</gene>
<name>A0A061D9G7_BABBI</name>
<dbReference type="AlphaFoldDB" id="A0A061D9G7"/>
<dbReference type="RefSeq" id="XP_012769492.1">
    <property type="nucleotide sequence ID" value="XM_012914038.1"/>
</dbReference>
<evidence type="ECO:0000313" key="1">
    <source>
        <dbReference type="EMBL" id="CDR97306.1"/>
    </source>
</evidence>
<reference evidence="2" key="1">
    <citation type="journal article" date="2014" name="Nucleic Acids Res.">
        <title>The evolutionary dynamics of variant antigen genes in Babesia reveal a history of genomic innovation underlying host-parasite interaction.</title>
        <authorList>
            <person name="Jackson A.P."/>
            <person name="Otto T.D."/>
            <person name="Darby A."/>
            <person name="Ramaprasad A."/>
            <person name="Xia D."/>
            <person name="Echaide I.E."/>
            <person name="Farber M."/>
            <person name="Gahlot S."/>
            <person name="Gamble J."/>
            <person name="Gupta D."/>
            <person name="Gupta Y."/>
            <person name="Jackson L."/>
            <person name="Malandrin L."/>
            <person name="Malas T.B."/>
            <person name="Moussa E."/>
            <person name="Nair M."/>
            <person name="Reid A.J."/>
            <person name="Sanders M."/>
            <person name="Sharma J."/>
            <person name="Tracey A."/>
            <person name="Quail M.A."/>
            <person name="Weir W."/>
            <person name="Wastling J.M."/>
            <person name="Hall N."/>
            <person name="Willadsen P."/>
            <person name="Lingelbach K."/>
            <person name="Shiels B."/>
            <person name="Tait A."/>
            <person name="Berriman M."/>
            <person name="Allred D.R."/>
            <person name="Pain A."/>
        </authorList>
    </citation>
    <scope>NUCLEOTIDE SEQUENCE [LARGE SCALE GENOMIC DNA]</scope>
    <source>
        <strain evidence="2">Bond</strain>
    </source>
</reference>